<keyword evidence="11" id="KW-0503">Monooxygenase</keyword>
<dbReference type="InterPro" id="IPR050182">
    <property type="entry name" value="Cytochrome_P450_fam2"/>
</dbReference>
<comment type="cofactor">
    <cofactor evidence="1 13">
        <name>heme</name>
        <dbReference type="ChEBI" id="CHEBI:30413"/>
    </cofactor>
</comment>
<dbReference type="GO" id="GO:0006082">
    <property type="term" value="P:organic acid metabolic process"/>
    <property type="evidence" value="ECO:0007669"/>
    <property type="project" value="TreeGrafter"/>
</dbReference>
<sequence length="1056" mass="119127">MYNVFPRIMEHLPGSHNTAFAQIEELRGFVSMQIQEHKETMDPSSRGTLLTAFSSEAIRSKTYIFCCAFCPYTNITSQEKDIPSTEFHHENLVSTVLNLFLAGTETTSSTIRYALTLFIKYPDIQVRVEKKTGSLQRKCSRRLTLIGHSCPSMENRKSLPFTDAVIHEVQCFLDIDTVIIPLLHSVLKEEKHWETPWTFNPKHFLDQNDNFKKNPSFMPFSAGKRACVGESLARMELFLFLVSLLQNFTFSCTGGPDTINLNPEYSSFANLPRSSEIIATPHLLSSRDSRGRSVKSIMDFSTTVILAGLIVALLWLFSVKNRRKYRLPPGPYALPLVGNLPQLDKNAPFKSFLKFSETYGPVMTVYLGWQRTVVLVGYDAVKEALVDHADDFTGRGPLPFLMKATNGYDLRSSQNNHFLLSGLGISNGERWRQLRRFTLTTLRDFGMGRKGMEQWIQEESQHLRDRVKTFKAKPFDPSFLLSLSTSNVISCLVFGQRFKYEDEKFLSLLQILTKTLKFASSPWGQMYNVFPRIVEHLPGSHNTAFAQIEEIRGIYTNITSQEKDIPSTEFHHENLVSTVLNLFLAGTETTSSTIRYALSLFIKYPDIQEKMQHEIDTVIGQSCPSMENRKSLPFTDAVIHERKSIGRLPGPSTLSTSWTRMTTLRKILLSCLFCREESLCWRVSGSYGAFYLPSVTAAEFHFFLHWRPRHYQPQSRSSTVSSSELSVAVVTTSSSPSSDVTVWTCSSCSSSCFAVAPSFPRSSFPLEDGTSEQRAVAAAAAFHPDNTERLWDGTQGDIRVDPAGEPSSGKPFDPTDFLSCTVSNVICCLVFGQRFSYDDDHFLSLLKIIAATLTFSRTETTSSTLRFALSVLMKYPKIQENMQQEIDNVIGQERCPHMEDRKSLPFTDAAFHEIQRLMDIVPMSIPHYALKDVSFREQVVSMQNISEDTNRLISHNVLSQQGTIIIPLLHSVLKGDKEDMQNTLHLDAEKLSLLSIYSLATEFVGQEFVGKAVCVCVCVLCVCVCVYFAALPLTAPVHSIFLEVRQLQQLLTGQTE</sequence>
<keyword evidence="8" id="KW-0492">Microsome</keyword>
<organism evidence="15 16">
    <name type="scientific">Dissostichus mawsoni</name>
    <name type="common">Antarctic cod</name>
    <dbReference type="NCBI Taxonomy" id="36200"/>
    <lineage>
        <taxon>Eukaryota</taxon>
        <taxon>Metazoa</taxon>
        <taxon>Chordata</taxon>
        <taxon>Craniata</taxon>
        <taxon>Vertebrata</taxon>
        <taxon>Euteleostomi</taxon>
        <taxon>Actinopterygii</taxon>
        <taxon>Neopterygii</taxon>
        <taxon>Teleostei</taxon>
        <taxon>Neoteleostei</taxon>
        <taxon>Acanthomorphata</taxon>
        <taxon>Eupercaria</taxon>
        <taxon>Perciformes</taxon>
        <taxon>Notothenioidei</taxon>
        <taxon>Nototheniidae</taxon>
        <taxon>Dissostichus</taxon>
    </lineage>
</organism>
<dbReference type="OrthoDB" id="1103324at2759"/>
<evidence type="ECO:0000256" key="14">
    <source>
        <dbReference type="SAM" id="Phobius"/>
    </source>
</evidence>
<dbReference type="InterPro" id="IPR017972">
    <property type="entry name" value="Cyt_P450_CS"/>
</dbReference>
<dbReference type="Proteomes" id="UP000518266">
    <property type="component" value="Unassembled WGS sequence"/>
</dbReference>
<dbReference type="PRINTS" id="PR00385">
    <property type="entry name" value="P450"/>
</dbReference>
<evidence type="ECO:0000256" key="13">
    <source>
        <dbReference type="PIRSR" id="PIRSR602401-1"/>
    </source>
</evidence>
<accession>A0A7J5YCY9</accession>
<dbReference type="GO" id="GO:0006805">
    <property type="term" value="P:xenobiotic metabolic process"/>
    <property type="evidence" value="ECO:0007669"/>
    <property type="project" value="TreeGrafter"/>
</dbReference>
<keyword evidence="9" id="KW-0560">Oxidoreductase</keyword>
<protein>
    <submittedName>
        <fullName evidence="15">Uncharacterized protein</fullName>
    </submittedName>
</protein>
<keyword evidence="6 13" id="KW-0479">Metal-binding</keyword>
<evidence type="ECO:0000256" key="12">
    <source>
        <dbReference type="ARBA" id="ARBA00023136"/>
    </source>
</evidence>
<keyword evidence="14" id="KW-1133">Transmembrane helix</keyword>
<dbReference type="InterPro" id="IPR001128">
    <property type="entry name" value="Cyt_P450"/>
</dbReference>
<evidence type="ECO:0000256" key="11">
    <source>
        <dbReference type="ARBA" id="ARBA00023033"/>
    </source>
</evidence>
<comment type="caution">
    <text evidence="15">The sequence shown here is derived from an EMBL/GenBank/DDBJ whole genome shotgun (WGS) entry which is preliminary data.</text>
</comment>
<evidence type="ECO:0000256" key="4">
    <source>
        <dbReference type="ARBA" id="ARBA00010617"/>
    </source>
</evidence>
<feature type="transmembrane region" description="Helical" evidence="14">
    <location>
        <begin position="297"/>
        <end position="317"/>
    </location>
</feature>
<evidence type="ECO:0000256" key="8">
    <source>
        <dbReference type="ARBA" id="ARBA00022848"/>
    </source>
</evidence>
<gene>
    <name evidence="15" type="ORF">F7725_020352</name>
</gene>
<dbReference type="GO" id="GO:0016712">
    <property type="term" value="F:oxidoreductase activity, acting on paired donors, with incorporation or reduction of molecular oxygen, reduced flavin or flavoprotein as one donor, and incorporation of one atom of oxygen"/>
    <property type="evidence" value="ECO:0007669"/>
    <property type="project" value="TreeGrafter"/>
</dbReference>
<dbReference type="Pfam" id="PF00067">
    <property type="entry name" value="p450"/>
    <property type="match status" value="4"/>
</dbReference>
<dbReference type="AlphaFoldDB" id="A0A7J5YCY9"/>
<feature type="binding site" description="axial binding residue" evidence="13">
    <location>
        <position position="227"/>
    </location>
    <ligand>
        <name>heme</name>
        <dbReference type="ChEBI" id="CHEBI:30413"/>
    </ligand>
    <ligandPart>
        <name>Fe</name>
        <dbReference type="ChEBI" id="CHEBI:18248"/>
    </ligandPart>
</feature>
<dbReference type="InterPro" id="IPR036396">
    <property type="entry name" value="Cyt_P450_sf"/>
</dbReference>
<evidence type="ECO:0000256" key="10">
    <source>
        <dbReference type="ARBA" id="ARBA00023004"/>
    </source>
</evidence>
<evidence type="ECO:0000256" key="9">
    <source>
        <dbReference type="ARBA" id="ARBA00023002"/>
    </source>
</evidence>
<evidence type="ECO:0000313" key="15">
    <source>
        <dbReference type="EMBL" id="KAF3847324.1"/>
    </source>
</evidence>
<dbReference type="PROSITE" id="PS00086">
    <property type="entry name" value="CYTOCHROME_P450"/>
    <property type="match status" value="1"/>
</dbReference>
<keyword evidence="7" id="KW-0256">Endoplasmic reticulum</keyword>
<dbReference type="PANTHER" id="PTHR24300:SF153">
    <property type="entry name" value="CYTOCHROME P450 2G1-LIKE-RELATED"/>
    <property type="match status" value="1"/>
</dbReference>
<dbReference type="PANTHER" id="PTHR24300">
    <property type="entry name" value="CYTOCHROME P450 508A4-RELATED"/>
    <property type="match status" value="1"/>
</dbReference>
<proteinExistence type="inferred from homology"/>
<comment type="similarity">
    <text evidence="4">Belongs to the cytochrome P450 family.</text>
</comment>
<evidence type="ECO:0000256" key="2">
    <source>
        <dbReference type="ARBA" id="ARBA00004174"/>
    </source>
</evidence>
<dbReference type="InterPro" id="IPR002401">
    <property type="entry name" value="Cyt_P450_E_grp-I"/>
</dbReference>
<keyword evidence="12 14" id="KW-0472">Membrane</keyword>
<keyword evidence="16" id="KW-1185">Reference proteome</keyword>
<evidence type="ECO:0000256" key="1">
    <source>
        <dbReference type="ARBA" id="ARBA00001971"/>
    </source>
</evidence>
<reference evidence="15 16" key="1">
    <citation type="submission" date="2020-03" db="EMBL/GenBank/DDBJ databases">
        <title>Dissostichus mawsoni Genome sequencing and assembly.</title>
        <authorList>
            <person name="Park H."/>
        </authorList>
    </citation>
    <scope>NUCLEOTIDE SEQUENCE [LARGE SCALE GENOMIC DNA]</scope>
    <source>
        <strain evidence="15">DM0001</strain>
        <tissue evidence="15">Muscle</tissue>
    </source>
</reference>
<dbReference type="GO" id="GO:0020037">
    <property type="term" value="F:heme binding"/>
    <property type="evidence" value="ECO:0007669"/>
    <property type="project" value="InterPro"/>
</dbReference>
<evidence type="ECO:0000256" key="7">
    <source>
        <dbReference type="ARBA" id="ARBA00022824"/>
    </source>
</evidence>
<evidence type="ECO:0000256" key="5">
    <source>
        <dbReference type="ARBA" id="ARBA00022617"/>
    </source>
</evidence>
<name>A0A7J5YCY9_DISMA</name>
<dbReference type="GO" id="GO:0005789">
    <property type="term" value="C:endoplasmic reticulum membrane"/>
    <property type="evidence" value="ECO:0007669"/>
    <property type="project" value="UniProtKB-SubCell"/>
</dbReference>
<keyword evidence="5 13" id="KW-0349">Heme</keyword>
<dbReference type="GO" id="GO:0005506">
    <property type="term" value="F:iron ion binding"/>
    <property type="evidence" value="ECO:0007669"/>
    <property type="project" value="InterPro"/>
</dbReference>
<dbReference type="Gene3D" id="1.10.630.10">
    <property type="entry name" value="Cytochrome P450"/>
    <property type="match status" value="4"/>
</dbReference>
<keyword evidence="10 13" id="KW-0408">Iron</keyword>
<keyword evidence="14" id="KW-0812">Transmembrane</keyword>
<comment type="subcellular location">
    <subcellularLocation>
        <location evidence="3">Endoplasmic reticulum membrane</location>
        <topology evidence="3">Peripheral membrane protein</topology>
    </subcellularLocation>
    <subcellularLocation>
        <location evidence="2">Microsome membrane</location>
        <topology evidence="2">Peripheral membrane protein</topology>
    </subcellularLocation>
</comment>
<dbReference type="PRINTS" id="PR00463">
    <property type="entry name" value="EP450I"/>
</dbReference>
<dbReference type="FunFam" id="1.10.630.10:FF:000238">
    <property type="entry name" value="Cytochrome P450 2A6"/>
    <property type="match status" value="1"/>
</dbReference>
<evidence type="ECO:0000256" key="6">
    <source>
        <dbReference type="ARBA" id="ARBA00022723"/>
    </source>
</evidence>
<dbReference type="EMBL" id="JAAKFY010000013">
    <property type="protein sequence ID" value="KAF3847324.1"/>
    <property type="molecule type" value="Genomic_DNA"/>
</dbReference>
<evidence type="ECO:0000313" key="16">
    <source>
        <dbReference type="Proteomes" id="UP000518266"/>
    </source>
</evidence>
<dbReference type="SUPFAM" id="SSF48264">
    <property type="entry name" value="Cytochrome P450"/>
    <property type="match status" value="3"/>
</dbReference>
<evidence type="ECO:0000256" key="3">
    <source>
        <dbReference type="ARBA" id="ARBA00004406"/>
    </source>
</evidence>